<keyword evidence="4" id="KW-0347">Helicase</keyword>
<dbReference type="PROSITE" id="PS51192">
    <property type="entry name" value="HELICASE_ATP_BIND_1"/>
    <property type="match status" value="1"/>
</dbReference>
<dbReference type="InterPro" id="IPR011545">
    <property type="entry name" value="DEAD/DEAH_box_helicase_dom"/>
</dbReference>
<sequence length="291" mass="33384">MYSSNDDDSDDYDDDVEEKKSESNLALRKYVRIIKKRVLLKILEDEVDLSPQIEEIRKEANMRKNMQQKERENAEEESIMSTKSPTRELASKISAEANSLLKHHNGIGVQTLIGGTRFKVDERRLETDPCQIVVATLGRLLDHIENKSDISEGLMGLQKLVLDEADHFLDLGFQKDMEKIVDCLPRKRQSLLFSATIPKEVRRISQLVLEREYAYIDTLGIGCLETHAKVIDFCATSMMTSLMCSLFREMKLNVREIHSEKPPLYRTRISNEFKESKGLILITSDAFQLNG</sequence>
<dbReference type="InterPro" id="IPR014001">
    <property type="entry name" value="Helicase_ATP-bd"/>
</dbReference>
<keyword evidence="2 4" id="KW-0378">Hydrolase</keyword>
<dbReference type="PANTHER" id="PTHR24031">
    <property type="entry name" value="RNA HELICASE"/>
    <property type="match status" value="1"/>
</dbReference>
<evidence type="ECO:0000313" key="8">
    <source>
        <dbReference type="Proteomes" id="UP001291926"/>
    </source>
</evidence>
<dbReference type="Gene3D" id="3.40.50.300">
    <property type="entry name" value="P-loop containing nucleotide triphosphate hydrolases"/>
    <property type="match status" value="2"/>
</dbReference>
<evidence type="ECO:0000256" key="3">
    <source>
        <dbReference type="ARBA" id="ARBA00022840"/>
    </source>
</evidence>
<evidence type="ECO:0000256" key="4">
    <source>
        <dbReference type="RuleBase" id="RU365068"/>
    </source>
</evidence>
<protein>
    <recommendedName>
        <fullName evidence="4">ATP-dependent RNA helicase</fullName>
        <ecNumber evidence="4">3.6.4.13</ecNumber>
    </recommendedName>
</protein>
<name>A0ABR0DK03_9LAMI</name>
<feature type="compositionally biased region" description="Basic and acidic residues" evidence="5">
    <location>
        <begin position="62"/>
        <end position="72"/>
    </location>
</feature>
<proteinExistence type="inferred from homology"/>
<keyword evidence="1 4" id="KW-0547">Nucleotide-binding</keyword>
<dbReference type="SUPFAM" id="SSF52540">
    <property type="entry name" value="P-loop containing nucleoside triphosphate hydrolases"/>
    <property type="match status" value="1"/>
</dbReference>
<comment type="catalytic activity">
    <reaction evidence="4">
        <text>ATP + H2O = ADP + phosphate + H(+)</text>
        <dbReference type="Rhea" id="RHEA:13065"/>
        <dbReference type="ChEBI" id="CHEBI:15377"/>
        <dbReference type="ChEBI" id="CHEBI:15378"/>
        <dbReference type="ChEBI" id="CHEBI:30616"/>
        <dbReference type="ChEBI" id="CHEBI:43474"/>
        <dbReference type="ChEBI" id="CHEBI:456216"/>
        <dbReference type="EC" id="3.6.4.13"/>
    </reaction>
</comment>
<comment type="domain">
    <text evidence="4">The Q motif is unique to and characteristic of the DEAD box family of RNA helicases and controls ATP binding and hydrolysis.</text>
</comment>
<dbReference type="EC" id="3.6.4.13" evidence="4"/>
<evidence type="ECO:0000256" key="1">
    <source>
        <dbReference type="ARBA" id="ARBA00022741"/>
    </source>
</evidence>
<comment type="caution">
    <text evidence="7">The sequence shown here is derived from an EMBL/GenBank/DDBJ whole genome shotgun (WGS) entry which is preliminary data.</text>
</comment>
<evidence type="ECO:0000313" key="7">
    <source>
        <dbReference type="EMBL" id="KAK4489573.1"/>
    </source>
</evidence>
<keyword evidence="4" id="KW-0694">RNA-binding</keyword>
<feature type="compositionally biased region" description="Acidic residues" evidence="5">
    <location>
        <begin position="1"/>
        <end position="16"/>
    </location>
</feature>
<dbReference type="Pfam" id="PF00270">
    <property type="entry name" value="DEAD"/>
    <property type="match status" value="1"/>
</dbReference>
<reference evidence="7 8" key="1">
    <citation type="journal article" date="2023" name="bioRxiv">
        <title>Genome report: Whole genome sequence and annotation of Penstemon davidsonii.</title>
        <authorList>
            <person name="Ostevik K.L."/>
            <person name="Alabady M."/>
            <person name="Zhang M."/>
            <person name="Rausher M.D."/>
        </authorList>
    </citation>
    <scope>NUCLEOTIDE SEQUENCE [LARGE SCALE GENOMIC DNA]</scope>
    <source>
        <strain evidence="7">DNT005</strain>
        <tissue evidence="7">Whole leaf</tissue>
    </source>
</reference>
<dbReference type="SMART" id="SM00487">
    <property type="entry name" value="DEXDc"/>
    <property type="match status" value="1"/>
</dbReference>
<feature type="region of interest" description="Disordered" evidence="5">
    <location>
        <begin position="1"/>
        <end position="22"/>
    </location>
</feature>
<evidence type="ECO:0000259" key="6">
    <source>
        <dbReference type="PROSITE" id="PS51192"/>
    </source>
</evidence>
<feature type="region of interest" description="Disordered" evidence="5">
    <location>
        <begin position="62"/>
        <end position="87"/>
    </location>
</feature>
<comment type="function">
    <text evidence="4">RNA helicase.</text>
</comment>
<keyword evidence="8" id="KW-1185">Reference proteome</keyword>
<organism evidence="7 8">
    <name type="scientific">Penstemon davidsonii</name>
    <dbReference type="NCBI Taxonomy" id="160366"/>
    <lineage>
        <taxon>Eukaryota</taxon>
        <taxon>Viridiplantae</taxon>
        <taxon>Streptophyta</taxon>
        <taxon>Embryophyta</taxon>
        <taxon>Tracheophyta</taxon>
        <taxon>Spermatophyta</taxon>
        <taxon>Magnoliopsida</taxon>
        <taxon>eudicotyledons</taxon>
        <taxon>Gunneridae</taxon>
        <taxon>Pentapetalae</taxon>
        <taxon>asterids</taxon>
        <taxon>lamiids</taxon>
        <taxon>Lamiales</taxon>
        <taxon>Plantaginaceae</taxon>
        <taxon>Cheloneae</taxon>
        <taxon>Penstemon</taxon>
    </lineage>
</organism>
<accession>A0ABR0DK03</accession>
<evidence type="ECO:0000256" key="2">
    <source>
        <dbReference type="ARBA" id="ARBA00022801"/>
    </source>
</evidence>
<evidence type="ECO:0000256" key="5">
    <source>
        <dbReference type="SAM" id="MobiDB-lite"/>
    </source>
</evidence>
<keyword evidence="3 4" id="KW-0067">ATP-binding</keyword>
<gene>
    <name evidence="7" type="ORF">RD792_005385</name>
</gene>
<comment type="similarity">
    <text evidence="4">Belongs to the DEAD box helicase family.</text>
</comment>
<dbReference type="EMBL" id="JAYDYQ010001088">
    <property type="protein sequence ID" value="KAK4489573.1"/>
    <property type="molecule type" value="Genomic_DNA"/>
</dbReference>
<dbReference type="Proteomes" id="UP001291926">
    <property type="component" value="Unassembled WGS sequence"/>
</dbReference>
<dbReference type="InterPro" id="IPR027417">
    <property type="entry name" value="P-loop_NTPase"/>
</dbReference>
<feature type="domain" description="Helicase ATP-binding" evidence="6">
    <location>
        <begin position="84"/>
        <end position="215"/>
    </location>
</feature>